<evidence type="ECO:0000256" key="2">
    <source>
        <dbReference type="SAM" id="SignalP"/>
    </source>
</evidence>
<dbReference type="EMBL" id="BAABDI010000008">
    <property type="protein sequence ID" value="GAA3970492.1"/>
    <property type="molecule type" value="Genomic_DNA"/>
</dbReference>
<feature type="signal peptide" evidence="2">
    <location>
        <begin position="1"/>
        <end position="38"/>
    </location>
</feature>
<evidence type="ECO:0008006" key="5">
    <source>
        <dbReference type="Google" id="ProtNLM"/>
    </source>
</evidence>
<evidence type="ECO:0000313" key="3">
    <source>
        <dbReference type="EMBL" id="GAA3970492.1"/>
    </source>
</evidence>
<gene>
    <name evidence="3" type="ORF">GCM10022407_15420</name>
</gene>
<feature type="compositionally biased region" description="Basic and acidic residues" evidence="1">
    <location>
        <begin position="140"/>
        <end position="151"/>
    </location>
</feature>
<dbReference type="Proteomes" id="UP001501556">
    <property type="component" value="Unassembled WGS sequence"/>
</dbReference>
<sequence>MLSTGIQPLLTSYIFPMKKFLFLFVACGATVSAGFAQAPAPTVQTVPPAGGMQQSPEQMVTRRTQYLAKELGLSADQQARLQPLLLTQRQQMQVLREQRTTGGRRQGTAQDLKAAQAKFDEQLKAVFTPEQYAKFNAMKDGQRDKVRERRAAGAGQPE</sequence>
<accession>A0ABP7PSZ6</accession>
<protein>
    <recommendedName>
        <fullName evidence="5">LTXXQ motif family protein</fullName>
    </recommendedName>
</protein>
<feature type="region of interest" description="Disordered" evidence="1">
    <location>
        <begin position="136"/>
        <end position="158"/>
    </location>
</feature>
<evidence type="ECO:0000313" key="4">
    <source>
        <dbReference type="Proteomes" id="UP001501556"/>
    </source>
</evidence>
<organism evidence="3 4">
    <name type="scientific">Hymenobacter antarcticus</name>
    <dbReference type="NCBI Taxonomy" id="486270"/>
    <lineage>
        <taxon>Bacteria</taxon>
        <taxon>Pseudomonadati</taxon>
        <taxon>Bacteroidota</taxon>
        <taxon>Cytophagia</taxon>
        <taxon>Cytophagales</taxon>
        <taxon>Hymenobacteraceae</taxon>
        <taxon>Hymenobacter</taxon>
    </lineage>
</organism>
<feature type="chain" id="PRO_5047397952" description="LTXXQ motif family protein" evidence="2">
    <location>
        <begin position="39"/>
        <end position="158"/>
    </location>
</feature>
<keyword evidence="4" id="KW-1185">Reference proteome</keyword>
<comment type="caution">
    <text evidence="3">The sequence shown here is derived from an EMBL/GenBank/DDBJ whole genome shotgun (WGS) entry which is preliminary data.</text>
</comment>
<name>A0ABP7PSZ6_9BACT</name>
<proteinExistence type="predicted"/>
<evidence type="ECO:0000256" key="1">
    <source>
        <dbReference type="SAM" id="MobiDB-lite"/>
    </source>
</evidence>
<reference evidence="4" key="1">
    <citation type="journal article" date="2019" name="Int. J. Syst. Evol. Microbiol.">
        <title>The Global Catalogue of Microorganisms (GCM) 10K type strain sequencing project: providing services to taxonomists for standard genome sequencing and annotation.</title>
        <authorList>
            <consortium name="The Broad Institute Genomics Platform"/>
            <consortium name="The Broad Institute Genome Sequencing Center for Infectious Disease"/>
            <person name="Wu L."/>
            <person name="Ma J."/>
        </authorList>
    </citation>
    <scope>NUCLEOTIDE SEQUENCE [LARGE SCALE GENOMIC DNA]</scope>
    <source>
        <strain evidence="4">JCM 17217</strain>
    </source>
</reference>
<keyword evidence="2" id="KW-0732">Signal</keyword>